<name>A0A286G9H1_9PROT</name>
<dbReference type="RefSeq" id="WP_097277880.1">
    <property type="nucleotide sequence ID" value="NZ_OCNJ01000002.1"/>
</dbReference>
<evidence type="ECO:0000313" key="4">
    <source>
        <dbReference type="EMBL" id="SOD91759.1"/>
    </source>
</evidence>
<dbReference type="Gene3D" id="1.10.357.40">
    <property type="entry name" value="YbiA-like"/>
    <property type="match status" value="1"/>
</dbReference>
<comment type="catalytic activity">
    <reaction evidence="1">
        <text>5-amino-6-(5-phospho-D-ribosylamino)uracil + H2O = 5,6-diaminouracil + D-ribose 5-phosphate</text>
        <dbReference type="Rhea" id="RHEA:55020"/>
        <dbReference type="ChEBI" id="CHEBI:15377"/>
        <dbReference type="ChEBI" id="CHEBI:46252"/>
        <dbReference type="ChEBI" id="CHEBI:58453"/>
        <dbReference type="ChEBI" id="CHEBI:78346"/>
    </reaction>
</comment>
<comment type="catalytic activity">
    <reaction evidence="2">
        <text>2,5-diamino-6-hydroxy-4-(5-phosphoribosylamino)-pyrimidine + H2O = 2,5,6-triamino-4-hydroxypyrimidine + D-ribose 5-phosphate</text>
        <dbReference type="Rhea" id="RHEA:23436"/>
        <dbReference type="ChEBI" id="CHEBI:15377"/>
        <dbReference type="ChEBI" id="CHEBI:58614"/>
        <dbReference type="ChEBI" id="CHEBI:78346"/>
        <dbReference type="ChEBI" id="CHEBI:137796"/>
    </reaction>
</comment>
<evidence type="ECO:0000256" key="2">
    <source>
        <dbReference type="ARBA" id="ARBA00000751"/>
    </source>
</evidence>
<organism evidence="4 5">
    <name type="scientific">Caenispirillum bisanense</name>
    <dbReference type="NCBI Taxonomy" id="414052"/>
    <lineage>
        <taxon>Bacteria</taxon>
        <taxon>Pseudomonadati</taxon>
        <taxon>Pseudomonadota</taxon>
        <taxon>Alphaproteobacteria</taxon>
        <taxon>Rhodospirillales</taxon>
        <taxon>Novispirillaceae</taxon>
        <taxon>Caenispirillum</taxon>
    </lineage>
</organism>
<evidence type="ECO:0000256" key="1">
    <source>
        <dbReference type="ARBA" id="ARBA00000022"/>
    </source>
</evidence>
<dbReference type="EMBL" id="OCNJ01000002">
    <property type="protein sequence ID" value="SOD91759.1"/>
    <property type="molecule type" value="Genomic_DNA"/>
</dbReference>
<accession>A0A286G9H1</accession>
<proteinExistence type="predicted"/>
<dbReference type="InterPro" id="IPR012816">
    <property type="entry name" value="NADAR"/>
</dbReference>
<sequence>MTATAPITDFAGDHFWLSNFFPSPVELGGALYVTVENAFQAAKTLDPEARRAFETCGPDESKMRGMQVALRPDWEDVKLSVMLGLLREKFAIPALRRRLVATGEAEIVNRNVFGDTFWGVTRAGGRNELGRLLMQVRAECG</sequence>
<keyword evidence="5" id="KW-1185">Reference proteome</keyword>
<dbReference type="InterPro" id="IPR037238">
    <property type="entry name" value="YbiA-like_sf"/>
</dbReference>
<dbReference type="Pfam" id="PF08719">
    <property type="entry name" value="NADAR"/>
    <property type="match status" value="1"/>
</dbReference>
<dbReference type="Proteomes" id="UP000219621">
    <property type="component" value="Unassembled WGS sequence"/>
</dbReference>
<gene>
    <name evidence="4" type="ORF">SAMN05421508_10292</name>
</gene>
<protein>
    <recommendedName>
        <fullName evidence="3">NADAR domain-containing protein</fullName>
    </recommendedName>
</protein>
<evidence type="ECO:0000259" key="3">
    <source>
        <dbReference type="Pfam" id="PF08719"/>
    </source>
</evidence>
<feature type="domain" description="NADAR" evidence="3">
    <location>
        <begin position="13"/>
        <end position="139"/>
    </location>
</feature>
<evidence type="ECO:0000313" key="5">
    <source>
        <dbReference type="Proteomes" id="UP000219621"/>
    </source>
</evidence>
<dbReference type="AlphaFoldDB" id="A0A286G9H1"/>
<reference evidence="4 5" key="1">
    <citation type="submission" date="2017-09" db="EMBL/GenBank/DDBJ databases">
        <authorList>
            <person name="Ehlers B."/>
            <person name="Leendertz F.H."/>
        </authorList>
    </citation>
    <scope>NUCLEOTIDE SEQUENCE [LARGE SCALE GENOMIC DNA]</scope>
    <source>
        <strain evidence="4 5">USBA 140</strain>
    </source>
</reference>
<dbReference type="CDD" id="cd15457">
    <property type="entry name" value="NADAR"/>
    <property type="match status" value="1"/>
</dbReference>
<dbReference type="OrthoDB" id="512700at2"/>
<dbReference type="SUPFAM" id="SSF143990">
    <property type="entry name" value="YbiA-like"/>
    <property type="match status" value="1"/>
</dbReference>